<reference evidence="2" key="1">
    <citation type="submission" date="2020-02" db="EMBL/GenBank/DDBJ databases">
        <authorList>
            <person name="Meier V. D."/>
        </authorList>
    </citation>
    <scope>NUCLEOTIDE SEQUENCE</scope>
    <source>
        <strain evidence="2">AVDCRST_MAG88</strain>
    </source>
</reference>
<protein>
    <submittedName>
        <fullName evidence="2">Uncharacterized protein</fullName>
    </submittedName>
</protein>
<dbReference type="AlphaFoldDB" id="A0A6J4VQN8"/>
<sequence>PGLPVHRADLAADRPRRGRGHLAAGRRAGRPRRGPPCPAGL</sequence>
<feature type="compositionally biased region" description="Basic and acidic residues" evidence="1">
    <location>
        <begin position="1"/>
        <end position="15"/>
    </location>
</feature>
<proteinExistence type="predicted"/>
<feature type="non-terminal residue" evidence="2">
    <location>
        <position position="1"/>
    </location>
</feature>
<evidence type="ECO:0000313" key="2">
    <source>
        <dbReference type="EMBL" id="CAA9585948.1"/>
    </source>
</evidence>
<feature type="non-terminal residue" evidence="2">
    <location>
        <position position="41"/>
    </location>
</feature>
<name>A0A6J4VQN8_9BACT</name>
<organism evidence="2">
    <name type="scientific">uncultured Thermomicrobiales bacterium</name>
    <dbReference type="NCBI Taxonomy" id="1645740"/>
    <lineage>
        <taxon>Bacteria</taxon>
        <taxon>Pseudomonadati</taxon>
        <taxon>Thermomicrobiota</taxon>
        <taxon>Thermomicrobia</taxon>
        <taxon>Thermomicrobiales</taxon>
        <taxon>environmental samples</taxon>
    </lineage>
</organism>
<feature type="region of interest" description="Disordered" evidence="1">
    <location>
        <begin position="1"/>
        <end position="41"/>
    </location>
</feature>
<accession>A0A6J4VQN8</accession>
<dbReference type="EMBL" id="CADCWM010000971">
    <property type="protein sequence ID" value="CAA9585948.1"/>
    <property type="molecule type" value="Genomic_DNA"/>
</dbReference>
<evidence type="ECO:0000256" key="1">
    <source>
        <dbReference type="SAM" id="MobiDB-lite"/>
    </source>
</evidence>
<gene>
    <name evidence="2" type="ORF">AVDCRST_MAG88-3941</name>
</gene>